<dbReference type="Pfam" id="PF12849">
    <property type="entry name" value="PBP_like_2"/>
    <property type="match status" value="1"/>
</dbReference>
<dbReference type="Proteomes" id="UP000317557">
    <property type="component" value="Unassembled WGS sequence"/>
</dbReference>
<dbReference type="InterPro" id="IPR024370">
    <property type="entry name" value="PBP_domain"/>
</dbReference>
<dbReference type="OrthoDB" id="5368589at2"/>
<proteinExistence type="predicted"/>
<protein>
    <submittedName>
        <fullName evidence="3">Phosphate ABC transporter substrate-binding protein, PhoT family</fullName>
    </submittedName>
</protein>
<feature type="domain" description="PBP" evidence="2">
    <location>
        <begin position="25"/>
        <end position="132"/>
    </location>
</feature>
<sequence>MKNLLSLVFFFVLAASINEAYAQSFQVIVNEANATESLSKQEVSDIFLKEKTKWADGTDITPIDLKAQSATRVAFSVEVHGRSVGAIRSHWQQAAFSGAGTAPLERSSDADVIEFVKANPGAVGYISDGTAADGVKVLNVQ</sequence>
<dbReference type="RefSeq" id="WP_142452965.1">
    <property type="nucleotide sequence ID" value="NZ_FXTP01000001.1"/>
</dbReference>
<dbReference type="Gene3D" id="3.40.190.10">
    <property type="entry name" value="Periplasmic binding protein-like II"/>
    <property type="match status" value="1"/>
</dbReference>
<accession>A0A521B035</accession>
<gene>
    <name evidence="3" type="ORF">SAMN06265219_101470</name>
</gene>
<reference evidence="3 4" key="1">
    <citation type="submission" date="2017-05" db="EMBL/GenBank/DDBJ databases">
        <authorList>
            <person name="Varghese N."/>
            <person name="Submissions S."/>
        </authorList>
    </citation>
    <scope>NUCLEOTIDE SEQUENCE [LARGE SCALE GENOMIC DNA]</scope>
    <source>
        <strain evidence="3 4">DSM 21985</strain>
    </source>
</reference>
<feature type="signal peptide" evidence="1">
    <location>
        <begin position="1"/>
        <end position="22"/>
    </location>
</feature>
<feature type="chain" id="PRO_5022128998" evidence="1">
    <location>
        <begin position="23"/>
        <end position="141"/>
    </location>
</feature>
<organism evidence="3 4">
    <name type="scientific">Gracilimonas mengyeensis</name>
    <dbReference type="NCBI Taxonomy" id="1302730"/>
    <lineage>
        <taxon>Bacteria</taxon>
        <taxon>Pseudomonadati</taxon>
        <taxon>Balneolota</taxon>
        <taxon>Balneolia</taxon>
        <taxon>Balneolales</taxon>
        <taxon>Balneolaceae</taxon>
        <taxon>Gracilimonas</taxon>
    </lineage>
</organism>
<evidence type="ECO:0000313" key="4">
    <source>
        <dbReference type="Proteomes" id="UP000317557"/>
    </source>
</evidence>
<dbReference type="EMBL" id="FXTP01000001">
    <property type="protein sequence ID" value="SMO40140.1"/>
    <property type="molecule type" value="Genomic_DNA"/>
</dbReference>
<dbReference type="SUPFAM" id="SSF53850">
    <property type="entry name" value="Periplasmic binding protein-like II"/>
    <property type="match status" value="1"/>
</dbReference>
<evidence type="ECO:0000313" key="3">
    <source>
        <dbReference type="EMBL" id="SMO40140.1"/>
    </source>
</evidence>
<evidence type="ECO:0000259" key="2">
    <source>
        <dbReference type="Pfam" id="PF12849"/>
    </source>
</evidence>
<dbReference type="AlphaFoldDB" id="A0A521B035"/>
<keyword evidence="1" id="KW-0732">Signal</keyword>
<evidence type="ECO:0000256" key="1">
    <source>
        <dbReference type="SAM" id="SignalP"/>
    </source>
</evidence>
<keyword evidence="4" id="KW-1185">Reference proteome</keyword>
<name>A0A521B035_9BACT</name>